<evidence type="ECO:0000313" key="11">
    <source>
        <dbReference type="Proteomes" id="UP000180043"/>
    </source>
</evidence>
<evidence type="ECO:0000313" key="12">
    <source>
        <dbReference type="Proteomes" id="UP000180113"/>
    </source>
</evidence>
<evidence type="ECO:0000256" key="1">
    <source>
        <dbReference type="ARBA" id="ARBA00001947"/>
    </source>
</evidence>
<gene>
    <name evidence="9" type="ORF">BKG62_03630</name>
    <name evidence="10" type="ORF">BKG82_05205</name>
</gene>
<dbReference type="SUPFAM" id="SSF51735">
    <property type="entry name" value="NAD(P)-binding Rossmann-fold domains"/>
    <property type="match status" value="1"/>
</dbReference>
<dbReference type="Pfam" id="PF08240">
    <property type="entry name" value="ADH_N"/>
    <property type="match status" value="1"/>
</dbReference>
<protein>
    <recommendedName>
        <fullName evidence="5">alcohol dehydrogenase (NADP(+))</fullName>
        <ecNumber evidence="5">1.1.1.2</ecNumber>
    </recommendedName>
</protein>
<dbReference type="Proteomes" id="UP000180043">
    <property type="component" value="Unassembled WGS sequence"/>
</dbReference>
<evidence type="ECO:0000256" key="6">
    <source>
        <dbReference type="ARBA" id="ARBA00048262"/>
    </source>
</evidence>
<dbReference type="Gene3D" id="3.90.180.10">
    <property type="entry name" value="Medium-chain alcohol dehydrogenases, catalytic domain"/>
    <property type="match status" value="1"/>
</dbReference>
<dbReference type="RefSeq" id="WP_030094978.1">
    <property type="nucleotide sequence ID" value="NZ_JAHQZW010000003.1"/>
</dbReference>
<dbReference type="InterPro" id="IPR020843">
    <property type="entry name" value="ER"/>
</dbReference>
<dbReference type="InterPro" id="IPR011032">
    <property type="entry name" value="GroES-like_sf"/>
</dbReference>
<evidence type="ECO:0000256" key="4">
    <source>
        <dbReference type="ARBA" id="ARBA00023002"/>
    </source>
</evidence>
<dbReference type="Gene3D" id="3.40.50.720">
    <property type="entry name" value="NAD(P)-binding Rossmann-like Domain"/>
    <property type="match status" value="1"/>
</dbReference>
<dbReference type="PROSITE" id="PS00059">
    <property type="entry name" value="ADH_ZINC"/>
    <property type="match status" value="1"/>
</dbReference>
<dbReference type="Proteomes" id="UP000180113">
    <property type="component" value="Unassembled WGS sequence"/>
</dbReference>
<dbReference type="InterPro" id="IPR047109">
    <property type="entry name" value="CAD-like"/>
</dbReference>
<evidence type="ECO:0000313" key="9">
    <source>
        <dbReference type="EMBL" id="OHT55270.1"/>
    </source>
</evidence>
<evidence type="ECO:0000256" key="7">
    <source>
        <dbReference type="RuleBase" id="RU361277"/>
    </source>
</evidence>
<reference evidence="9 12" key="1">
    <citation type="submission" date="2016-10" db="EMBL/GenBank/DDBJ databases">
        <title>Evaluation of Human, Animal and Environmental Mycobacterium chelonae Isolates by Core Genome Phylogenomic Analysis, Targeted Gene Comparison, and Anti-microbial Susceptibility Patterns: A Tale of Mistaken Identities.</title>
        <authorList>
            <person name="Fogelson S.B."/>
            <person name="Camus A.C."/>
            <person name="Lorenz W."/>
            <person name="Vasireddy R."/>
            <person name="Vasireddy S."/>
            <person name="Smith T."/>
            <person name="Brown-Elliott B.A."/>
            <person name="Wallace R.J.Jr."/>
            <person name="Hasan N.A."/>
            <person name="Reischl U."/>
            <person name="Sanchez S."/>
        </authorList>
    </citation>
    <scope>NUCLEOTIDE SEQUENCE [LARGE SCALE GENOMIC DNA]</scope>
    <source>
        <strain evidence="9 12">42895</strain>
    </source>
</reference>
<dbReference type="SUPFAM" id="SSF50129">
    <property type="entry name" value="GroES-like"/>
    <property type="match status" value="1"/>
</dbReference>
<keyword evidence="4" id="KW-0560">Oxidoreductase</keyword>
<dbReference type="EMBL" id="MLIQ01000011">
    <property type="protein sequence ID" value="OHU59923.1"/>
    <property type="molecule type" value="Genomic_DNA"/>
</dbReference>
<evidence type="ECO:0000256" key="2">
    <source>
        <dbReference type="ARBA" id="ARBA00022723"/>
    </source>
</evidence>
<dbReference type="InterPro" id="IPR013154">
    <property type="entry name" value="ADH-like_N"/>
</dbReference>
<dbReference type="InterPro" id="IPR036291">
    <property type="entry name" value="NAD(P)-bd_dom_sf"/>
</dbReference>
<evidence type="ECO:0000313" key="10">
    <source>
        <dbReference type="EMBL" id="OHU59923.1"/>
    </source>
</evidence>
<name>A0A1S1LTP2_MYCCH</name>
<dbReference type="CDD" id="cd05283">
    <property type="entry name" value="CAD1"/>
    <property type="match status" value="1"/>
</dbReference>
<dbReference type="AlphaFoldDB" id="A0A1S1LTP2"/>
<dbReference type="Pfam" id="PF00107">
    <property type="entry name" value="ADH_zinc_N"/>
    <property type="match status" value="1"/>
</dbReference>
<keyword evidence="2 7" id="KW-0479">Metal-binding</keyword>
<dbReference type="InterPro" id="IPR013149">
    <property type="entry name" value="ADH-like_C"/>
</dbReference>
<dbReference type="PANTHER" id="PTHR42683">
    <property type="entry name" value="ALDEHYDE REDUCTASE"/>
    <property type="match status" value="1"/>
</dbReference>
<organism evidence="10 11">
    <name type="scientific">Mycobacteroides chelonae</name>
    <name type="common">Mycobacterium chelonae</name>
    <dbReference type="NCBI Taxonomy" id="1774"/>
    <lineage>
        <taxon>Bacteria</taxon>
        <taxon>Bacillati</taxon>
        <taxon>Actinomycetota</taxon>
        <taxon>Actinomycetes</taxon>
        <taxon>Mycobacteriales</taxon>
        <taxon>Mycobacteriaceae</taxon>
        <taxon>Mycobacteroides</taxon>
    </lineage>
</organism>
<evidence type="ECO:0000256" key="3">
    <source>
        <dbReference type="ARBA" id="ARBA00022833"/>
    </source>
</evidence>
<dbReference type="GO" id="GO:0008270">
    <property type="term" value="F:zinc ion binding"/>
    <property type="evidence" value="ECO:0007669"/>
    <property type="project" value="InterPro"/>
</dbReference>
<proteinExistence type="inferred from homology"/>
<dbReference type="FunFam" id="3.40.50.720:FF:000022">
    <property type="entry name" value="Cinnamyl alcohol dehydrogenase"/>
    <property type="match status" value="1"/>
</dbReference>
<evidence type="ECO:0000256" key="5">
    <source>
        <dbReference type="ARBA" id="ARBA00024074"/>
    </source>
</evidence>
<sequence length="351" mass="37219">MTLSVPAYAAYSPTEPLRPTVVERREPGPKDIVIDIVWAGICHSDIHTVSNHWGPASFPVVPGHEIAGVVTQVGPEVEKFKVGDRAGVGCMVGSCGECANCKSGEEQFCNGEGGFIGTYNAVGKDGRPTYGGYSDLIVVDEGFALKIPDALPLDQAAPLLCAGITMYSPLHHWRAGPGTRVGIIGLGGLGHMGVQIAHALGAEVTVLSQSLRKQADGLSLGADHYYATSDPATFTKLASSFDLILNTVSDGIDVEGLLWLLDKDGTLVQLGLPEDPINFKPSPLVFGRRRWAGSPIGGISETQEMLDFCADKGIAALVEKIEAPQINEAYARVLKSDVRYRFVIDGASFTA</sequence>
<comment type="catalytic activity">
    <reaction evidence="6">
        <text>a primary alcohol + NADP(+) = an aldehyde + NADPH + H(+)</text>
        <dbReference type="Rhea" id="RHEA:15937"/>
        <dbReference type="ChEBI" id="CHEBI:15378"/>
        <dbReference type="ChEBI" id="CHEBI:15734"/>
        <dbReference type="ChEBI" id="CHEBI:17478"/>
        <dbReference type="ChEBI" id="CHEBI:57783"/>
        <dbReference type="ChEBI" id="CHEBI:58349"/>
        <dbReference type="EC" id="1.1.1.2"/>
    </reaction>
</comment>
<comment type="cofactor">
    <cofactor evidence="1 7">
        <name>Zn(2+)</name>
        <dbReference type="ChEBI" id="CHEBI:29105"/>
    </cofactor>
</comment>
<comment type="similarity">
    <text evidence="7">Belongs to the zinc-containing alcohol dehydrogenase family.</text>
</comment>
<keyword evidence="3 7" id="KW-0862">Zinc</keyword>
<dbReference type="EMBL" id="MLHW01000001">
    <property type="protein sequence ID" value="OHT55270.1"/>
    <property type="molecule type" value="Genomic_DNA"/>
</dbReference>
<dbReference type="InterPro" id="IPR002328">
    <property type="entry name" value="ADH_Zn_CS"/>
</dbReference>
<evidence type="ECO:0000259" key="8">
    <source>
        <dbReference type="SMART" id="SM00829"/>
    </source>
</evidence>
<comment type="caution">
    <text evidence="10">The sequence shown here is derived from an EMBL/GenBank/DDBJ whole genome shotgun (WGS) entry which is preliminary data.</text>
</comment>
<dbReference type="EC" id="1.1.1.2" evidence="5"/>
<dbReference type="SMART" id="SM00829">
    <property type="entry name" value="PKS_ER"/>
    <property type="match status" value="1"/>
</dbReference>
<feature type="domain" description="Enoyl reductase (ER)" evidence="8">
    <location>
        <begin position="12"/>
        <end position="344"/>
    </location>
</feature>
<reference evidence="10 11" key="2">
    <citation type="submission" date="2016-10" db="EMBL/GenBank/DDBJ databases">
        <title>Evaluation of Human, Veterinary and Environmental Mycobacterium chelonae Isolates by Core Genome Phylogenomic Analysis, Targeted Gene Comparison, and Anti-microbial Susceptibility Patterns: A Tale of Mistaken Identities.</title>
        <authorList>
            <person name="Fogelson S.B."/>
            <person name="Camus A.C."/>
            <person name="Lorenz W."/>
            <person name="Vasireddy R."/>
            <person name="Vasireddy S."/>
            <person name="Smith T."/>
            <person name="Brown-Elliott B.A."/>
            <person name="Wallace R.J.Jr."/>
            <person name="Hasan N.A."/>
            <person name="Reischl U."/>
            <person name="Sanchez S."/>
        </authorList>
    </citation>
    <scope>NUCLEOTIDE SEQUENCE [LARGE SCALE GENOMIC DNA]</scope>
    <source>
        <strain evidence="10 11">15515</strain>
    </source>
</reference>
<dbReference type="GO" id="GO:0008106">
    <property type="term" value="F:alcohol dehydrogenase (NADP+) activity"/>
    <property type="evidence" value="ECO:0007669"/>
    <property type="project" value="UniProtKB-EC"/>
</dbReference>
<accession>A0A1S1LTP2</accession>